<evidence type="ECO:0000313" key="9">
    <source>
        <dbReference type="EMBL" id="SJX23195.1"/>
    </source>
</evidence>
<organism evidence="9 10">
    <name type="scientific">Acinetobacter johnsonii</name>
    <dbReference type="NCBI Taxonomy" id="40214"/>
    <lineage>
        <taxon>Bacteria</taxon>
        <taxon>Pseudomonadati</taxon>
        <taxon>Pseudomonadota</taxon>
        <taxon>Gammaproteobacteria</taxon>
        <taxon>Moraxellales</taxon>
        <taxon>Moraxellaceae</taxon>
        <taxon>Acinetobacter</taxon>
    </lineage>
</organism>
<gene>
    <name evidence="9" type="ORF">ACNJC6_02851</name>
</gene>
<dbReference type="EMBL" id="FUUY01000010">
    <property type="protein sequence ID" value="SJX23195.1"/>
    <property type="molecule type" value="Genomic_DNA"/>
</dbReference>
<dbReference type="GO" id="GO:0015483">
    <property type="term" value="F:long-chain fatty acid transporting porin activity"/>
    <property type="evidence" value="ECO:0007669"/>
    <property type="project" value="TreeGrafter"/>
</dbReference>
<dbReference type="Gene3D" id="2.40.160.60">
    <property type="entry name" value="Outer membrane protein transport protein (OMPP1/FadL/TodX)"/>
    <property type="match status" value="1"/>
</dbReference>
<keyword evidence="3" id="KW-1134">Transmembrane beta strand</keyword>
<evidence type="ECO:0000256" key="5">
    <source>
        <dbReference type="ARBA" id="ARBA00022729"/>
    </source>
</evidence>
<evidence type="ECO:0000256" key="7">
    <source>
        <dbReference type="ARBA" id="ARBA00023237"/>
    </source>
</evidence>
<evidence type="ECO:0000256" key="3">
    <source>
        <dbReference type="ARBA" id="ARBA00022452"/>
    </source>
</evidence>
<evidence type="ECO:0000313" key="10">
    <source>
        <dbReference type="Proteomes" id="UP000196240"/>
    </source>
</evidence>
<evidence type="ECO:0000256" key="1">
    <source>
        <dbReference type="ARBA" id="ARBA00004571"/>
    </source>
</evidence>
<feature type="chain" id="PRO_5012887588" evidence="8">
    <location>
        <begin position="23"/>
        <end position="412"/>
    </location>
</feature>
<keyword evidence="4" id="KW-0812">Transmembrane</keyword>
<dbReference type="SUPFAM" id="SSF56935">
    <property type="entry name" value="Porins"/>
    <property type="match status" value="1"/>
</dbReference>
<keyword evidence="6" id="KW-0472">Membrane</keyword>
<dbReference type="Proteomes" id="UP000196240">
    <property type="component" value="Unassembled WGS sequence"/>
</dbReference>
<protein>
    <submittedName>
        <fullName evidence="9">Outer membrane protein transport protein (OMPP1/FadL/TodX)</fullName>
    </submittedName>
</protein>
<dbReference type="PANTHER" id="PTHR35093">
    <property type="entry name" value="OUTER MEMBRANE PROTEIN NMB0088-RELATED"/>
    <property type="match status" value="1"/>
</dbReference>
<dbReference type="RefSeq" id="WP_087014167.1">
    <property type="nucleotide sequence ID" value="NZ_FUUY01000010.1"/>
</dbReference>
<keyword evidence="5 8" id="KW-0732">Signal</keyword>
<name>A0A1R7QFZ0_ACIJO</name>
<sequence precursor="true">MKLTALRSAILLSLIPTTSVFAAGLDRSGQSIAAFLQPGNYFEAGISVLDPEVKGKDTSGNQTGDMASDYYFPHAALKIQATDHFSVGLIYDQPFGADAEYSGNSTFVENRPVPFQGGTSVTVDTQNLNLLFGYQPNENWNLYAGAVYQTVDGTVLLRGTTYSVFNGYDFRTGEDESVGWLAGVAYQIPEIALKASVTYRSEIEHKMNASENFGAAGYISIPGAPGQSAQLNQLMTALNASSGETKLTTPQSVNIDFQTGIMANTVAFANLRWVDWSNFKVQPYNFAKLSKVVGQNPTINKPNGFNLIDYKEDQISATVGVGRKFNERWGGNVSVGWDSGAGNPVTTLGPTEGFWSVGTGVRFSPAENYFIGAGVKYFWLGDADAVTGAHSNAGKFTNNDAIAYGLNIGYKF</sequence>
<evidence type="ECO:0000256" key="4">
    <source>
        <dbReference type="ARBA" id="ARBA00022692"/>
    </source>
</evidence>
<dbReference type="Pfam" id="PF03349">
    <property type="entry name" value="Toluene_X"/>
    <property type="match status" value="1"/>
</dbReference>
<feature type="signal peptide" evidence="8">
    <location>
        <begin position="1"/>
        <end position="22"/>
    </location>
</feature>
<reference evidence="9 10" key="1">
    <citation type="submission" date="2017-02" db="EMBL/GenBank/DDBJ databases">
        <authorList>
            <person name="Peterson S.W."/>
        </authorList>
    </citation>
    <scope>NUCLEOTIDE SEQUENCE [LARGE SCALE GENOMIC DNA]</scope>
    <source>
        <strain evidence="9">C6</strain>
    </source>
</reference>
<proteinExistence type="inferred from homology"/>
<dbReference type="PANTHER" id="PTHR35093:SF8">
    <property type="entry name" value="OUTER MEMBRANE PROTEIN NMB0088-RELATED"/>
    <property type="match status" value="1"/>
</dbReference>
<keyword evidence="7" id="KW-0998">Cell outer membrane</keyword>
<dbReference type="GO" id="GO:0009279">
    <property type="term" value="C:cell outer membrane"/>
    <property type="evidence" value="ECO:0007669"/>
    <property type="project" value="UniProtKB-SubCell"/>
</dbReference>
<evidence type="ECO:0000256" key="6">
    <source>
        <dbReference type="ARBA" id="ARBA00023136"/>
    </source>
</evidence>
<dbReference type="AlphaFoldDB" id="A0A1R7QFZ0"/>
<comment type="similarity">
    <text evidence="2">Belongs to the OmpP1/FadL family.</text>
</comment>
<accession>A0A1R7QFZ0</accession>
<evidence type="ECO:0000256" key="8">
    <source>
        <dbReference type="SAM" id="SignalP"/>
    </source>
</evidence>
<evidence type="ECO:0000256" key="2">
    <source>
        <dbReference type="ARBA" id="ARBA00008163"/>
    </source>
</evidence>
<comment type="subcellular location">
    <subcellularLocation>
        <location evidence="1">Cell outer membrane</location>
        <topology evidence="1">Multi-pass membrane protein</topology>
    </subcellularLocation>
</comment>
<dbReference type="InterPro" id="IPR005017">
    <property type="entry name" value="OMPP1/FadL/TodX"/>
</dbReference>